<reference evidence="8 9" key="1">
    <citation type="submission" date="2017-08" db="EMBL/GenBank/DDBJ databases">
        <authorList>
            <person name="de Groot N.N."/>
        </authorList>
    </citation>
    <scope>NUCLEOTIDE SEQUENCE [LARGE SCALE GENOMIC DNA]</scope>
    <source>
        <strain evidence="8 9">JC228</strain>
    </source>
</reference>
<keyword evidence="8" id="KW-0969">Cilium</keyword>
<organism evidence="8 9">
    <name type="scientific">Bacillus oleivorans</name>
    <dbReference type="NCBI Taxonomy" id="1448271"/>
    <lineage>
        <taxon>Bacteria</taxon>
        <taxon>Bacillati</taxon>
        <taxon>Bacillota</taxon>
        <taxon>Bacilli</taxon>
        <taxon>Bacillales</taxon>
        <taxon>Bacillaceae</taxon>
        <taxon>Bacillus</taxon>
    </lineage>
</organism>
<comment type="similarity">
    <text evidence="2 6">Belongs to the flagella basal body rod proteins family.</text>
</comment>
<evidence type="ECO:0000256" key="4">
    <source>
        <dbReference type="ARBA" id="ARBA00023143"/>
    </source>
</evidence>
<dbReference type="AlphaFoldDB" id="A0A285D1B9"/>
<dbReference type="SUPFAM" id="SSF64518">
    <property type="entry name" value="Phase 1 flagellin"/>
    <property type="match status" value="1"/>
</dbReference>
<comment type="subcellular location">
    <subcellularLocation>
        <location evidence="1 6">Bacterial flagellum basal body</location>
    </subcellularLocation>
</comment>
<sequence length="130" mass="14545">MKLFSDIFTSLEQGLQYSTTKQKAISDNIANVDTPNYKAKTVTFQDTLQKATLEINAYRTDARHFTFTANTNSSPVIEAKSTLVYNNNGNSVDMDKEMADLAKNQIYYNALIDRLSSKFSSLQNVIKGGQ</sequence>
<evidence type="ECO:0000256" key="5">
    <source>
        <dbReference type="ARBA" id="ARBA00024934"/>
    </source>
</evidence>
<evidence type="ECO:0000256" key="1">
    <source>
        <dbReference type="ARBA" id="ARBA00004117"/>
    </source>
</evidence>
<keyword evidence="9" id="KW-1185">Reference proteome</keyword>
<dbReference type="PANTHER" id="PTHR30435">
    <property type="entry name" value="FLAGELLAR PROTEIN"/>
    <property type="match status" value="1"/>
</dbReference>
<dbReference type="RefSeq" id="WP_097159581.1">
    <property type="nucleotide sequence ID" value="NZ_JBEPMQ010000007.1"/>
</dbReference>
<dbReference type="InterPro" id="IPR019776">
    <property type="entry name" value="Flagellar_basal_body_rod_CS"/>
</dbReference>
<dbReference type="NCBIfam" id="TIGR01396">
    <property type="entry name" value="FlgB"/>
    <property type="match status" value="1"/>
</dbReference>
<dbReference type="Pfam" id="PF00460">
    <property type="entry name" value="Flg_bb_rod"/>
    <property type="match status" value="1"/>
</dbReference>
<gene>
    <name evidence="8" type="ORF">SAMN05877753_107159</name>
</gene>
<dbReference type="GO" id="GO:0071978">
    <property type="term" value="P:bacterial-type flagellum-dependent swarming motility"/>
    <property type="evidence" value="ECO:0007669"/>
    <property type="project" value="TreeGrafter"/>
</dbReference>
<accession>A0A285D1B9</accession>
<dbReference type="PIRSF" id="PIRSF002889">
    <property type="entry name" value="Rod_FlgB"/>
    <property type="match status" value="1"/>
</dbReference>
<feature type="domain" description="Flagellar basal body rod protein N-terminal" evidence="7">
    <location>
        <begin position="14"/>
        <end position="38"/>
    </location>
</feature>
<comment type="subunit">
    <text evidence="6">The basal body constitutes a major portion of the flagellar organelle and consists of a number of rings mounted on a central rod.</text>
</comment>
<evidence type="ECO:0000256" key="3">
    <source>
        <dbReference type="ARBA" id="ARBA00014376"/>
    </source>
</evidence>
<comment type="function">
    <text evidence="5 6">Structural component of flagellum, the bacterial motility apparatus. Part of the rod structure of flagellar basal body.</text>
</comment>
<protein>
    <recommendedName>
        <fullName evidence="3 6">Flagellar basal body rod protein FlgB</fullName>
    </recommendedName>
</protein>
<dbReference type="PANTHER" id="PTHR30435:SF12">
    <property type="entry name" value="FLAGELLAR BASAL BODY ROD PROTEIN FLGB"/>
    <property type="match status" value="1"/>
</dbReference>
<dbReference type="OrthoDB" id="9792068at2"/>
<keyword evidence="8" id="KW-0966">Cell projection</keyword>
<dbReference type="InterPro" id="IPR001444">
    <property type="entry name" value="Flag_bb_rod_N"/>
</dbReference>
<dbReference type="Proteomes" id="UP000219546">
    <property type="component" value="Unassembled WGS sequence"/>
</dbReference>
<dbReference type="InterPro" id="IPR006300">
    <property type="entry name" value="FlgB"/>
</dbReference>
<evidence type="ECO:0000256" key="2">
    <source>
        <dbReference type="ARBA" id="ARBA00009677"/>
    </source>
</evidence>
<keyword evidence="4 6" id="KW-0975">Bacterial flagellum</keyword>
<dbReference type="EMBL" id="OAOP01000007">
    <property type="protein sequence ID" value="SNX73627.1"/>
    <property type="molecule type" value="Genomic_DNA"/>
</dbReference>
<evidence type="ECO:0000256" key="6">
    <source>
        <dbReference type="PIRNR" id="PIRNR002889"/>
    </source>
</evidence>
<dbReference type="GO" id="GO:0030694">
    <property type="term" value="C:bacterial-type flagellum basal body, rod"/>
    <property type="evidence" value="ECO:0007669"/>
    <property type="project" value="InterPro"/>
</dbReference>
<evidence type="ECO:0000313" key="8">
    <source>
        <dbReference type="EMBL" id="SNX73627.1"/>
    </source>
</evidence>
<keyword evidence="8" id="KW-0282">Flagellum</keyword>
<dbReference type="PROSITE" id="PS00588">
    <property type="entry name" value="FLAGELLA_BB_ROD"/>
    <property type="match status" value="1"/>
</dbReference>
<evidence type="ECO:0000313" key="9">
    <source>
        <dbReference type="Proteomes" id="UP000219546"/>
    </source>
</evidence>
<evidence type="ECO:0000259" key="7">
    <source>
        <dbReference type="Pfam" id="PF00460"/>
    </source>
</evidence>
<name>A0A285D1B9_9BACI</name>
<proteinExistence type="inferred from homology"/>